<sequence length="337" mass="37078">MHHLSFKLLRNFFGLLFIMLLFQQPLLAQSIKSSAFGLLNMPYSAHSAAMGVVMPAAYKQDPSAFLSNPAAALPEFNNHLGLHYAGLYAGLNQGAVGYVLSSEKTGNWGFGAQYLNYGEMLGYDPSGNPEGTFTAADYVVSVTKQHQVSHFSVGLTAKFISSRIESYGASAMLFDAGILFIHPKTDFTAGLVIKNFGFRTSNFDSEPVPIPFDVQMGVSFKPEHMPLRFSASASYLPHDAAYLEEESDQNTTIRDVFRYFNFGAELLFHKNVNLLVGYNQHIRAGLAMEDKKGLSGFALGGRILVKKLTMEYTYAAYHAAAGAHYVTLSTNLSNWKK</sequence>
<evidence type="ECO:0008006" key="3">
    <source>
        <dbReference type="Google" id="ProtNLM"/>
    </source>
</evidence>
<accession>A0AAN4VU34</accession>
<name>A0AAN4VU34_9BACT</name>
<evidence type="ECO:0000313" key="2">
    <source>
        <dbReference type="Proteomes" id="UP001310022"/>
    </source>
</evidence>
<dbReference type="EMBL" id="BQKE01000001">
    <property type="protein sequence ID" value="GJM60006.1"/>
    <property type="molecule type" value="Genomic_DNA"/>
</dbReference>
<gene>
    <name evidence="1" type="ORF">PEDI_05580</name>
</gene>
<organism evidence="1 2">
    <name type="scientific">Persicobacter diffluens</name>
    <dbReference type="NCBI Taxonomy" id="981"/>
    <lineage>
        <taxon>Bacteria</taxon>
        <taxon>Pseudomonadati</taxon>
        <taxon>Bacteroidota</taxon>
        <taxon>Cytophagia</taxon>
        <taxon>Cytophagales</taxon>
        <taxon>Persicobacteraceae</taxon>
        <taxon>Persicobacter</taxon>
    </lineage>
</organism>
<protein>
    <recommendedName>
        <fullName evidence="3">Type IX secretion system protein PorQ</fullName>
    </recommendedName>
</protein>
<dbReference type="NCBIfam" id="NF033711">
    <property type="entry name" value="T9SS_PorQ"/>
    <property type="match status" value="1"/>
</dbReference>
<evidence type="ECO:0000313" key="1">
    <source>
        <dbReference type="EMBL" id="GJM60006.1"/>
    </source>
</evidence>
<keyword evidence="2" id="KW-1185">Reference proteome</keyword>
<dbReference type="AlphaFoldDB" id="A0AAN4VU34"/>
<reference evidence="1 2" key="1">
    <citation type="submission" date="2021-12" db="EMBL/GenBank/DDBJ databases">
        <title>Genome sequencing of bacteria with rrn-lacking chromosome and rrn-plasmid.</title>
        <authorList>
            <person name="Anda M."/>
            <person name="Iwasaki W."/>
        </authorList>
    </citation>
    <scope>NUCLEOTIDE SEQUENCE [LARGE SCALE GENOMIC DNA]</scope>
    <source>
        <strain evidence="1 2">NBRC 15940</strain>
    </source>
</reference>
<comment type="caution">
    <text evidence="1">The sequence shown here is derived from an EMBL/GenBank/DDBJ whole genome shotgun (WGS) entry which is preliminary data.</text>
</comment>
<dbReference type="Proteomes" id="UP001310022">
    <property type="component" value="Unassembled WGS sequence"/>
</dbReference>
<dbReference type="NCBIfam" id="NF033709">
    <property type="entry name" value="PorV_fam"/>
    <property type="match status" value="1"/>
</dbReference>
<proteinExistence type="predicted"/>